<dbReference type="InterPro" id="IPR029058">
    <property type="entry name" value="AB_hydrolase_fold"/>
</dbReference>
<reference evidence="3 4" key="1">
    <citation type="submission" date="2016-09" db="EMBL/GenBank/DDBJ databases">
        <title>Rhizobium sp. nov., a novel species isolated from the rice rhizosphere.</title>
        <authorList>
            <person name="Zhao J."/>
            <person name="Zhang X."/>
        </authorList>
    </citation>
    <scope>NUCLEOTIDE SEQUENCE [LARGE SCALE GENOMIC DNA]</scope>
    <source>
        <strain evidence="3 4">1.7048</strain>
    </source>
</reference>
<gene>
    <name evidence="3" type="ORF">BJF93_03130</name>
</gene>
<dbReference type="Proteomes" id="UP000186364">
    <property type="component" value="Unassembled WGS sequence"/>
</dbReference>
<accession>A0A1Q9AZP4</accession>
<evidence type="ECO:0000313" key="4">
    <source>
        <dbReference type="Proteomes" id="UP000186364"/>
    </source>
</evidence>
<dbReference type="Pfam" id="PF00561">
    <property type="entry name" value="Abhydrolase_1"/>
    <property type="match status" value="1"/>
</dbReference>
<dbReference type="PRINTS" id="PR00111">
    <property type="entry name" value="ABHYDROLASE"/>
</dbReference>
<protein>
    <submittedName>
        <fullName evidence="3">Esterase</fullName>
    </submittedName>
</protein>
<dbReference type="PANTHER" id="PTHR43798:SF33">
    <property type="entry name" value="HYDROLASE, PUTATIVE (AFU_ORTHOLOGUE AFUA_2G14860)-RELATED"/>
    <property type="match status" value="1"/>
</dbReference>
<sequence length="360" mass="38652">MTRSFPLASRFAWSASIPRLSALMVSLTLSAMVMPPAAQAAGATDSARHAAARPPGPEQAERIDVGGFKMNSVHVPRPAGADLPPLVFIHGASTSLLDPLGAFRAPLDGRAEMLFVDRPGLGFSDAGPARNRFPDGQADAIAALMETRGIRKAIIVSHSFGGAIAATFALRHREMVAGLVFLSPATHPWPGGIEWYYSVARTPVIGPLFSTLVVPPVGLLSIDKATRAVFAPNPRPDDYIARTRARLALRPDVFRNNATDIANLLEYVRKVAPRYSEIHVPTVIVTGDRDHIVLPEIHSEGLHKAIAGSRLVRIHNLGHKPDYVVTDVAIAAIETVAGQHPDLAGIARRAERRIANDKEP</sequence>
<dbReference type="Gene3D" id="3.40.50.1820">
    <property type="entry name" value="alpha/beta hydrolase"/>
    <property type="match status" value="1"/>
</dbReference>
<proteinExistence type="predicted"/>
<keyword evidence="1" id="KW-0732">Signal</keyword>
<feature type="chain" id="PRO_5012638510" evidence="1">
    <location>
        <begin position="41"/>
        <end position="360"/>
    </location>
</feature>
<dbReference type="InterPro" id="IPR050266">
    <property type="entry name" value="AB_hydrolase_sf"/>
</dbReference>
<keyword evidence="4" id="KW-1185">Reference proteome</keyword>
<dbReference type="PANTHER" id="PTHR43798">
    <property type="entry name" value="MONOACYLGLYCEROL LIPASE"/>
    <property type="match status" value="1"/>
</dbReference>
<dbReference type="EMBL" id="MKIP01000034">
    <property type="protein sequence ID" value="OLP61165.1"/>
    <property type="molecule type" value="Genomic_DNA"/>
</dbReference>
<organism evidence="3 4">
    <name type="scientific">Xaviernesmea oryzae</name>
    <dbReference type="NCBI Taxonomy" id="464029"/>
    <lineage>
        <taxon>Bacteria</taxon>
        <taxon>Pseudomonadati</taxon>
        <taxon>Pseudomonadota</taxon>
        <taxon>Alphaproteobacteria</taxon>
        <taxon>Hyphomicrobiales</taxon>
        <taxon>Rhizobiaceae</taxon>
        <taxon>Rhizobium/Agrobacterium group</taxon>
        <taxon>Xaviernesmea</taxon>
    </lineage>
</organism>
<dbReference type="AlphaFoldDB" id="A0A1Q9AZP4"/>
<comment type="caution">
    <text evidence="3">The sequence shown here is derived from an EMBL/GenBank/DDBJ whole genome shotgun (WGS) entry which is preliminary data.</text>
</comment>
<evidence type="ECO:0000313" key="3">
    <source>
        <dbReference type="EMBL" id="OLP61165.1"/>
    </source>
</evidence>
<feature type="domain" description="AB hydrolase-1" evidence="2">
    <location>
        <begin position="84"/>
        <end position="319"/>
    </location>
</feature>
<name>A0A1Q9AZP4_9HYPH</name>
<evidence type="ECO:0000259" key="2">
    <source>
        <dbReference type="Pfam" id="PF00561"/>
    </source>
</evidence>
<dbReference type="GO" id="GO:0016020">
    <property type="term" value="C:membrane"/>
    <property type="evidence" value="ECO:0007669"/>
    <property type="project" value="TreeGrafter"/>
</dbReference>
<evidence type="ECO:0000256" key="1">
    <source>
        <dbReference type="SAM" id="SignalP"/>
    </source>
</evidence>
<dbReference type="SUPFAM" id="SSF53474">
    <property type="entry name" value="alpha/beta-Hydrolases"/>
    <property type="match status" value="1"/>
</dbReference>
<feature type="signal peptide" evidence="1">
    <location>
        <begin position="1"/>
        <end position="40"/>
    </location>
</feature>
<dbReference type="RefSeq" id="WP_234794637.1">
    <property type="nucleotide sequence ID" value="NZ_FOAM01000006.1"/>
</dbReference>
<dbReference type="InterPro" id="IPR000073">
    <property type="entry name" value="AB_hydrolase_1"/>
</dbReference>